<keyword evidence="1" id="KW-0175">Coiled coil</keyword>
<dbReference type="Proteomes" id="UP000510821">
    <property type="component" value="Chromosome"/>
</dbReference>
<dbReference type="KEGG" id="flt:Sv326_1122"/>
<feature type="coiled-coil region" evidence="1">
    <location>
        <begin position="85"/>
        <end position="155"/>
    </location>
</feature>
<feature type="coiled-coil region" evidence="1">
    <location>
        <begin position="277"/>
        <end position="322"/>
    </location>
</feature>
<gene>
    <name evidence="2" type="ORF">Sv326_1122</name>
</gene>
<name>A0A7D6BAV9_FERL1</name>
<organism evidence="2 3">
    <name type="scientific">Fermentimicrarchaeum limneticum</name>
    <dbReference type="NCBI Taxonomy" id="2795018"/>
    <lineage>
        <taxon>Archaea</taxon>
        <taxon>Candidatus Micrarchaeota</taxon>
        <taxon>Candidatus Fermentimicrarchaeales</taxon>
        <taxon>Candidatus Fermentimicrarchaeaceae</taxon>
        <taxon>Candidatus Fermentimicrarchaeum</taxon>
    </lineage>
</organism>
<evidence type="ECO:0000256" key="1">
    <source>
        <dbReference type="SAM" id="Coils"/>
    </source>
</evidence>
<dbReference type="AlphaFoldDB" id="A0A7D6BAV9"/>
<protein>
    <submittedName>
        <fullName evidence="2">Uncharacterized protein</fullName>
    </submittedName>
</protein>
<evidence type="ECO:0000313" key="2">
    <source>
        <dbReference type="EMBL" id="QLJ53297.1"/>
    </source>
</evidence>
<accession>A0A7D6BAV9</accession>
<proteinExistence type="predicted"/>
<sequence>MKGITELLQMFKSKKKLELCEVAKILNLPEPSALIWARTLKQDKILDIVQEDGRTFLVLLEEVKAPQLREPEKPIREVVQETISSKELSKLIDEYAVKIEEMKKKAADLRNMERERSSILYKDYVPLERRFEVELHLINEQLADKETKIKELEGRIREVPKRVNMIETQAAKLEKIESYIRFNLDKSRVRIEKEVDRIEEIRSLVDKYTNEVNKKIGDQISNIRSVQKELARLKKMEDWIYLQQDMLEKNMKDYSQMRKQSLVELEELRDIVRAGFLKKYEKELKKMREMHLEEIERIKIREKEFQGRIESESKELKKLTEETEGILKTFEALSKKKVKVEKDKYFVGELERVPAAGIE</sequence>
<dbReference type="EMBL" id="CP058998">
    <property type="protein sequence ID" value="QLJ53297.1"/>
    <property type="molecule type" value="Genomic_DNA"/>
</dbReference>
<reference evidence="3" key="1">
    <citation type="submission" date="2020-07" db="EMBL/GenBank/DDBJ databases">
        <title>Metabolic diversity and evolutionary history of the archaeal phylum ###Micrarchaeota### uncovered from a freshwater lake metagenome.</title>
        <authorList>
            <person name="Kadnikov V.V."/>
            <person name="Savvichev A.S."/>
            <person name="Mardanov A.V."/>
            <person name="Beletsky A.V."/>
            <person name="Chupakov A.V."/>
            <person name="Kokryatskaya N.M."/>
            <person name="Pimenov N.V."/>
            <person name="Ravin N.V."/>
        </authorList>
    </citation>
    <scope>NUCLEOTIDE SEQUENCE [LARGE SCALE GENOMIC DNA]</scope>
</reference>
<evidence type="ECO:0000313" key="3">
    <source>
        <dbReference type="Proteomes" id="UP000510821"/>
    </source>
</evidence>